<protein>
    <recommendedName>
        <fullName evidence="2">CCHC-type domain-containing protein</fullName>
    </recommendedName>
</protein>
<dbReference type="Gene3D" id="4.10.60.10">
    <property type="entry name" value="Zinc finger, CCHC-type"/>
    <property type="match status" value="1"/>
</dbReference>
<accession>A0A9W4RW51</accession>
<gene>
    <name evidence="3" type="ORF">CGXH109_LOCUS70971</name>
</gene>
<sequence>MLSLRGSIKGVEAWDPERLAQHAICGNCGHTGHLLVDCAFPDDSGFISGCPVCNTKLHNANDCLRVQPLSPRDLISFIIVRRGNKPPLRCRDPWGPLPWTIAFTRDMIKGTERDKVWLEHHYFAGDYQTLPEDSTTGSDIDGAAANDDLLSQCHKLNKDID</sequence>
<comment type="caution">
    <text evidence="3">The sequence shown here is derived from an EMBL/GenBank/DDBJ whole genome shotgun (WGS) entry which is preliminary data.</text>
</comment>
<evidence type="ECO:0000259" key="2">
    <source>
        <dbReference type="PROSITE" id="PS50158"/>
    </source>
</evidence>
<dbReference type="Proteomes" id="UP001152533">
    <property type="component" value="Unassembled WGS sequence"/>
</dbReference>
<reference evidence="3" key="1">
    <citation type="submission" date="2022-08" db="EMBL/GenBank/DDBJ databases">
        <authorList>
            <person name="Giroux E."/>
            <person name="Giroux E."/>
        </authorList>
    </citation>
    <scope>NUCLEOTIDE SEQUENCE</scope>
    <source>
        <strain evidence="3">H1091258</strain>
    </source>
</reference>
<proteinExistence type="predicted"/>
<dbReference type="GO" id="GO:0003676">
    <property type="term" value="F:nucleic acid binding"/>
    <property type="evidence" value="ECO:0007669"/>
    <property type="project" value="InterPro"/>
</dbReference>
<dbReference type="EMBL" id="CAMGZC010000494">
    <property type="protein sequence ID" value="CAI0647977.1"/>
    <property type="molecule type" value="Genomic_DNA"/>
</dbReference>
<dbReference type="InterPro" id="IPR036875">
    <property type="entry name" value="Znf_CCHC_sf"/>
</dbReference>
<evidence type="ECO:0000256" key="1">
    <source>
        <dbReference type="PROSITE-ProRule" id="PRU00047"/>
    </source>
</evidence>
<dbReference type="GO" id="GO:0008270">
    <property type="term" value="F:zinc ion binding"/>
    <property type="evidence" value="ECO:0007669"/>
    <property type="project" value="UniProtKB-KW"/>
</dbReference>
<organism evidence="3 4">
    <name type="scientific">Colletotrichum noveboracense</name>
    <dbReference type="NCBI Taxonomy" id="2664923"/>
    <lineage>
        <taxon>Eukaryota</taxon>
        <taxon>Fungi</taxon>
        <taxon>Dikarya</taxon>
        <taxon>Ascomycota</taxon>
        <taxon>Pezizomycotina</taxon>
        <taxon>Sordariomycetes</taxon>
        <taxon>Hypocreomycetidae</taxon>
        <taxon>Glomerellales</taxon>
        <taxon>Glomerellaceae</taxon>
        <taxon>Colletotrichum</taxon>
        <taxon>Colletotrichum gloeosporioides species complex</taxon>
    </lineage>
</organism>
<evidence type="ECO:0000313" key="3">
    <source>
        <dbReference type="EMBL" id="CAI0647977.1"/>
    </source>
</evidence>
<keyword evidence="1" id="KW-0863">Zinc-finger</keyword>
<name>A0A9W4RW51_9PEZI</name>
<feature type="domain" description="CCHC-type" evidence="2">
    <location>
        <begin position="25"/>
        <end position="38"/>
    </location>
</feature>
<keyword evidence="1" id="KW-0479">Metal-binding</keyword>
<dbReference type="PROSITE" id="PS50158">
    <property type="entry name" value="ZF_CCHC"/>
    <property type="match status" value="1"/>
</dbReference>
<dbReference type="SUPFAM" id="SSF57756">
    <property type="entry name" value="Retrovirus zinc finger-like domains"/>
    <property type="match status" value="1"/>
</dbReference>
<evidence type="ECO:0000313" key="4">
    <source>
        <dbReference type="Proteomes" id="UP001152533"/>
    </source>
</evidence>
<dbReference type="InterPro" id="IPR001878">
    <property type="entry name" value="Znf_CCHC"/>
</dbReference>
<keyword evidence="1" id="KW-0862">Zinc</keyword>
<keyword evidence="4" id="KW-1185">Reference proteome</keyword>
<dbReference type="AlphaFoldDB" id="A0A9W4RW51"/>